<feature type="domain" description="C2H2-type" evidence="12">
    <location>
        <begin position="380"/>
        <end position="407"/>
    </location>
</feature>
<feature type="region of interest" description="Disordered" evidence="11">
    <location>
        <begin position="37"/>
        <end position="70"/>
    </location>
</feature>
<accession>A0A9D3RSS2</accession>
<evidence type="ECO:0000256" key="5">
    <source>
        <dbReference type="ARBA" id="ARBA00022833"/>
    </source>
</evidence>
<keyword evidence="4 10" id="KW-0863">Zinc-finger</keyword>
<feature type="region of interest" description="Disordered" evidence="11">
    <location>
        <begin position="90"/>
        <end position="186"/>
    </location>
</feature>
<comment type="similarity">
    <text evidence="9">Belongs to the sal C2H2-type zinc-finger protein family.</text>
</comment>
<dbReference type="GO" id="GO:0005634">
    <property type="term" value="C:nucleus"/>
    <property type="evidence" value="ECO:0007669"/>
    <property type="project" value="UniProtKB-SubCell"/>
</dbReference>
<dbReference type="GO" id="GO:0000981">
    <property type="term" value="F:DNA-binding transcription factor activity, RNA polymerase II-specific"/>
    <property type="evidence" value="ECO:0007669"/>
    <property type="project" value="TreeGrafter"/>
</dbReference>
<comment type="subcellular location">
    <subcellularLocation>
        <location evidence="1">Nucleus</location>
    </subcellularLocation>
</comment>
<dbReference type="Proteomes" id="UP001044222">
    <property type="component" value="Chromosome 9"/>
</dbReference>
<dbReference type="AlphaFoldDB" id="A0A9D3RSS2"/>
<reference evidence="13" key="1">
    <citation type="submission" date="2021-01" db="EMBL/GenBank/DDBJ databases">
        <title>A chromosome-scale assembly of European eel, Anguilla anguilla.</title>
        <authorList>
            <person name="Henkel C."/>
            <person name="Jong-Raadsen S.A."/>
            <person name="Dufour S."/>
            <person name="Weltzien F.-A."/>
            <person name="Palstra A.P."/>
            <person name="Pelster B."/>
            <person name="Spaink H.P."/>
            <person name="Van Den Thillart G.E."/>
            <person name="Jansen H."/>
            <person name="Zahm M."/>
            <person name="Klopp C."/>
            <person name="Cedric C."/>
            <person name="Louis A."/>
            <person name="Berthelot C."/>
            <person name="Parey E."/>
            <person name="Roest Crollius H."/>
            <person name="Montfort J."/>
            <person name="Robinson-Rechavi M."/>
            <person name="Bucao C."/>
            <person name="Bouchez O."/>
            <person name="Gislard M."/>
            <person name="Lluch J."/>
            <person name="Milhes M."/>
            <person name="Lampietro C."/>
            <person name="Lopez Roques C."/>
            <person name="Donnadieu C."/>
            <person name="Braasch I."/>
            <person name="Desvignes T."/>
            <person name="Postlethwait J."/>
            <person name="Bobe J."/>
            <person name="Guiguen Y."/>
            <person name="Dirks R."/>
        </authorList>
    </citation>
    <scope>NUCLEOTIDE SEQUENCE</scope>
    <source>
        <strain evidence="13">Tag_6206</strain>
        <tissue evidence="13">Liver</tissue>
    </source>
</reference>
<feature type="compositionally biased region" description="Polar residues" evidence="11">
    <location>
        <begin position="9"/>
        <end position="20"/>
    </location>
</feature>
<dbReference type="FunFam" id="3.30.160.60:FF:000096">
    <property type="entry name" value="Zinc finger and BTB domain-containing protein 18 isoform 1"/>
    <property type="match status" value="1"/>
</dbReference>
<evidence type="ECO:0000313" key="13">
    <source>
        <dbReference type="EMBL" id="KAG5841678.1"/>
    </source>
</evidence>
<dbReference type="EMBL" id="JAFIRN010000009">
    <property type="protein sequence ID" value="KAG5841678.1"/>
    <property type="molecule type" value="Genomic_DNA"/>
</dbReference>
<evidence type="ECO:0000256" key="6">
    <source>
        <dbReference type="ARBA" id="ARBA00023015"/>
    </source>
</evidence>
<dbReference type="PROSITE" id="PS50157">
    <property type="entry name" value="ZINC_FINGER_C2H2_2"/>
    <property type="match status" value="2"/>
</dbReference>
<dbReference type="SUPFAM" id="SSF57667">
    <property type="entry name" value="beta-beta-alpha zinc fingers"/>
    <property type="match status" value="1"/>
</dbReference>
<dbReference type="GO" id="GO:0000978">
    <property type="term" value="F:RNA polymerase II cis-regulatory region sequence-specific DNA binding"/>
    <property type="evidence" value="ECO:0007669"/>
    <property type="project" value="TreeGrafter"/>
</dbReference>
<evidence type="ECO:0000313" key="14">
    <source>
        <dbReference type="Proteomes" id="UP001044222"/>
    </source>
</evidence>
<feature type="compositionally biased region" description="Low complexity" evidence="11">
    <location>
        <begin position="37"/>
        <end position="52"/>
    </location>
</feature>
<evidence type="ECO:0000256" key="1">
    <source>
        <dbReference type="ARBA" id="ARBA00004123"/>
    </source>
</evidence>
<keyword evidence="7" id="KW-0804">Transcription</keyword>
<dbReference type="InterPro" id="IPR013087">
    <property type="entry name" value="Znf_C2H2_type"/>
</dbReference>
<keyword evidence="8" id="KW-0539">Nucleus</keyword>
<feature type="compositionally biased region" description="Pro residues" evidence="11">
    <location>
        <begin position="172"/>
        <end position="186"/>
    </location>
</feature>
<evidence type="ECO:0000256" key="7">
    <source>
        <dbReference type="ARBA" id="ARBA00023163"/>
    </source>
</evidence>
<feature type="domain" description="C2H2-type" evidence="12">
    <location>
        <begin position="352"/>
        <end position="379"/>
    </location>
</feature>
<keyword evidence="3" id="KW-0677">Repeat</keyword>
<sequence>MSRRKQKRPQQLVNPATGNTRILTQGEQLAVKSLSFSLISDSSSSSSSSSLLDCQPPLVPRPSPGGLHPLPAYGNLPALPLPNQLTPYTTSLPHAHCSLSPDFPTPPSPPRRAPPSPAPSSQAQPQPRPLMASPKLGVSATTTSSSSSSSSSCARPIRAAPARCPRARPARSRPPPPGGPARPAAPRPALSIAVILEELQVLQQRQIYQMQMTEEICRQVLQLGGRRLRPGLPRCPRSPSSAWKGACRGREPAPAPPIRSRPARLRPPAPGLLPVPAAPVPAQAEAPHSLSQVLRPLKSQFEGGAAGGGAMLGAGQAELRLPAGPLPGGRVVVVGRVRVGGRGLGGLSRLSHACRFCGKLFSSDSSLQIHLRSHTGERPYQCPVCLSRFTTRGNLKVHFLRHREQNPELSLSLLPPSLFGRGKGAGAHFCCRRRRRSRWGGRGSSAGSGVPKRSCSGGVGRAGRGGVLLGVSPRAPPSSLPLPPA</sequence>
<dbReference type="Pfam" id="PF00096">
    <property type="entry name" value="zf-C2H2"/>
    <property type="match status" value="2"/>
</dbReference>
<dbReference type="SMART" id="SM00355">
    <property type="entry name" value="ZnF_C2H2"/>
    <property type="match status" value="2"/>
</dbReference>
<evidence type="ECO:0000256" key="11">
    <source>
        <dbReference type="SAM" id="MobiDB-lite"/>
    </source>
</evidence>
<comment type="caution">
    <text evidence="13">The sequence shown here is derived from an EMBL/GenBank/DDBJ whole genome shotgun (WGS) entry which is preliminary data.</text>
</comment>
<dbReference type="PROSITE" id="PS00028">
    <property type="entry name" value="ZINC_FINGER_C2H2_1"/>
    <property type="match status" value="2"/>
</dbReference>
<feature type="region of interest" description="Disordered" evidence="11">
    <location>
        <begin position="232"/>
        <end position="270"/>
    </location>
</feature>
<feature type="compositionally biased region" description="Pro residues" evidence="11">
    <location>
        <begin position="253"/>
        <end position="270"/>
    </location>
</feature>
<feature type="region of interest" description="Disordered" evidence="11">
    <location>
        <begin position="1"/>
        <end position="20"/>
    </location>
</feature>
<dbReference type="GO" id="GO:0008270">
    <property type="term" value="F:zinc ion binding"/>
    <property type="evidence" value="ECO:0007669"/>
    <property type="project" value="UniProtKB-KW"/>
</dbReference>
<dbReference type="InterPro" id="IPR036236">
    <property type="entry name" value="Znf_C2H2_sf"/>
</dbReference>
<feature type="compositionally biased region" description="Pro residues" evidence="11">
    <location>
        <begin position="474"/>
        <end position="485"/>
    </location>
</feature>
<evidence type="ECO:0000256" key="10">
    <source>
        <dbReference type="PROSITE-ProRule" id="PRU00042"/>
    </source>
</evidence>
<dbReference type="PANTHER" id="PTHR23233:SF85">
    <property type="entry name" value="SAL-LIKE PROTEIN 2"/>
    <property type="match status" value="1"/>
</dbReference>
<feature type="compositionally biased region" description="Low complexity" evidence="11">
    <location>
        <begin position="139"/>
        <end position="164"/>
    </location>
</feature>
<dbReference type="Gene3D" id="3.30.160.60">
    <property type="entry name" value="Classic Zinc Finger"/>
    <property type="match status" value="2"/>
</dbReference>
<keyword evidence="2" id="KW-0479">Metal-binding</keyword>
<name>A0A9D3RSS2_ANGAN</name>
<proteinExistence type="inferred from homology"/>
<organism evidence="13 14">
    <name type="scientific">Anguilla anguilla</name>
    <name type="common">European freshwater eel</name>
    <name type="synonym">Muraena anguilla</name>
    <dbReference type="NCBI Taxonomy" id="7936"/>
    <lineage>
        <taxon>Eukaryota</taxon>
        <taxon>Metazoa</taxon>
        <taxon>Chordata</taxon>
        <taxon>Craniata</taxon>
        <taxon>Vertebrata</taxon>
        <taxon>Euteleostomi</taxon>
        <taxon>Actinopterygii</taxon>
        <taxon>Neopterygii</taxon>
        <taxon>Teleostei</taxon>
        <taxon>Anguilliformes</taxon>
        <taxon>Anguillidae</taxon>
        <taxon>Anguilla</taxon>
    </lineage>
</organism>
<gene>
    <name evidence="13" type="ORF">ANANG_G00169220</name>
</gene>
<feature type="compositionally biased region" description="Pro residues" evidence="11">
    <location>
        <begin position="103"/>
        <end position="118"/>
    </location>
</feature>
<dbReference type="InterPro" id="IPR051565">
    <property type="entry name" value="Sal_C2H2-zinc-finger"/>
</dbReference>
<feature type="region of interest" description="Disordered" evidence="11">
    <location>
        <begin position="466"/>
        <end position="485"/>
    </location>
</feature>
<protein>
    <recommendedName>
        <fullName evidence="12">C2H2-type domain-containing protein</fullName>
    </recommendedName>
</protein>
<evidence type="ECO:0000256" key="2">
    <source>
        <dbReference type="ARBA" id="ARBA00022723"/>
    </source>
</evidence>
<evidence type="ECO:0000256" key="9">
    <source>
        <dbReference type="ARBA" id="ARBA00038474"/>
    </source>
</evidence>
<evidence type="ECO:0000259" key="12">
    <source>
        <dbReference type="PROSITE" id="PS50157"/>
    </source>
</evidence>
<feature type="region of interest" description="Disordered" evidence="11">
    <location>
        <begin position="438"/>
        <end position="461"/>
    </location>
</feature>
<evidence type="ECO:0000256" key="8">
    <source>
        <dbReference type="ARBA" id="ARBA00023242"/>
    </source>
</evidence>
<keyword evidence="5" id="KW-0862">Zinc</keyword>
<dbReference type="FunFam" id="3.30.160.60:FF:000025">
    <property type="entry name" value="Spalt-like transcription factor 1"/>
    <property type="match status" value="1"/>
</dbReference>
<evidence type="ECO:0000256" key="3">
    <source>
        <dbReference type="ARBA" id="ARBA00022737"/>
    </source>
</evidence>
<feature type="compositionally biased region" description="Low complexity" evidence="11">
    <location>
        <begin position="232"/>
        <end position="241"/>
    </location>
</feature>
<keyword evidence="6" id="KW-0805">Transcription regulation</keyword>
<evidence type="ECO:0000256" key="4">
    <source>
        <dbReference type="ARBA" id="ARBA00022771"/>
    </source>
</evidence>
<keyword evidence="14" id="KW-1185">Reference proteome</keyword>
<dbReference type="PANTHER" id="PTHR23233">
    <property type="entry name" value="SAL-LIKE PROTEIN"/>
    <property type="match status" value="1"/>
</dbReference>